<dbReference type="PRINTS" id="PR00039">
    <property type="entry name" value="HTHLYSR"/>
</dbReference>
<organism evidence="6">
    <name type="scientific">Pseudomonas putida</name>
    <name type="common">Arthrobacter siderocapsulatus</name>
    <dbReference type="NCBI Taxonomy" id="303"/>
    <lineage>
        <taxon>Bacteria</taxon>
        <taxon>Pseudomonadati</taxon>
        <taxon>Pseudomonadota</taxon>
        <taxon>Gammaproteobacteria</taxon>
        <taxon>Pseudomonadales</taxon>
        <taxon>Pseudomonadaceae</taxon>
        <taxon>Pseudomonas</taxon>
    </lineage>
</organism>
<gene>
    <name evidence="6" type="primary">orf2</name>
</gene>
<name>Q93JX3_PSEPU</name>
<accession>Q93JX3</accession>
<dbReference type="Pfam" id="PF03466">
    <property type="entry name" value="LysR_substrate"/>
    <property type="match status" value="1"/>
</dbReference>
<comment type="similarity">
    <text evidence="1">Belongs to the LysR transcriptional regulatory family.</text>
</comment>
<dbReference type="AlphaFoldDB" id="Q93JX3"/>
<sequence>MDLRDLRHFLAVAEEGHIGRAAARLHLSQPPLTRHIQALEEKIGVPLFVRTPKGMQLTDAGHTLLQETPNLLALAQQALERTRLAGQGLIGQLDVGLFGSGVLDVIPRILARFHEERPEVKIVLHNLTKDAQLQALRERRISVGFNRLVPQEADISIETVLHEPLVVALAASHPLAVRPSLRLSDLEGMPLILYPNVPLRGLAQEVTDAFRAEGIPPRVEQEVQDVVTAVALVAGGFGCCITTRSATSLRLPGVTYRPLRSRHLSDIELSCLYRSDVGAGARPAVFAGLPLAVAHQPRLPGAEGLAHPPLHRELIARAQAHFVLAVALETHQGRPGPGFGAVEVIGQATREHGAFEALARRCGVAGAGAVQPHAGGGHGVPLLAMPAQHQRAQIHVAHARAGVGDARRVDGERGAHYRHDGLHTVVGAQQLVLRDPHKTVGQRRDGAPVVARQVVAGARRAEIVNVVVDEVAQVVKAGRRHAGALQPFHARHVVPLGLRAADGQTACQGKRGNDPVFFHAVFLVHGCAPDQV</sequence>
<evidence type="ECO:0000256" key="3">
    <source>
        <dbReference type="ARBA" id="ARBA00023125"/>
    </source>
</evidence>
<dbReference type="CDD" id="cd08446">
    <property type="entry name" value="PBP2_Chlorocatechol"/>
    <property type="match status" value="1"/>
</dbReference>
<dbReference type="SUPFAM" id="SSF53850">
    <property type="entry name" value="Periplasmic binding protein-like II"/>
    <property type="match status" value="1"/>
</dbReference>
<dbReference type="PANTHER" id="PTHR30346:SF28">
    <property type="entry name" value="HTH-TYPE TRANSCRIPTIONAL REGULATOR CYNR"/>
    <property type="match status" value="1"/>
</dbReference>
<dbReference type="InterPro" id="IPR000847">
    <property type="entry name" value="LysR_HTH_N"/>
</dbReference>
<dbReference type="InterPro" id="IPR005119">
    <property type="entry name" value="LysR_subst-bd"/>
</dbReference>
<dbReference type="Pfam" id="PF00126">
    <property type="entry name" value="HTH_1"/>
    <property type="match status" value="1"/>
</dbReference>
<geneLocation type="plasmid" evidence="6">
    <name>pTDN1</name>
</geneLocation>
<evidence type="ECO:0000256" key="2">
    <source>
        <dbReference type="ARBA" id="ARBA00023015"/>
    </source>
</evidence>
<keyword evidence="6" id="KW-0614">Plasmid</keyword>
<evidence type="ECO:0000259" key="5">
    <source>
        <dbReference type="PROSITE" id="PS50931"/>
    </source>
</evidence>
<feature type="domain" description="HTH lysR-type" evidence="5">
    <location>
        <begin position="1"/>
        <end position="58"/>
    </location>
</feature>
<dbReference type="Gene3D" id="1.10.10.10">
    <property type="entry name" value="Winged helix-like DNA-binding domain superfamily/Winged helix DNA-binding domain"/>
    <property type="match status" value="1"/>
</dbReference>
<keyword evidence="2" id="KW-0805">Transcription regulation</keyword>
<dbReference type="Gene3D" id="3.40.190.10">
    <property type="entry name" value="Periplasmic binding protein-like II"/>
    <property type="match status" value="2"/>
</dbReference>
<proteinExistence type="inferred from homology"/>
<evidence type="ECO:0000256" key="1">
    <source>
        <dbReference type="ARBA" id="ARBA00009437"/>
    </source>
</evidence>
<dbReference type="SUPFAM" id="SSF46785">
    <property type="entry name" value="Winged helix' DNA-binding domain"/>
    <property type="match status" value="1"/>
</dbReference>
<keyword evidence="3" id="KW-0238">DNA-binding</keyword>
<dbReference type="EMBL" id="D85415">
    <property type="protein sequence ID" value="BAB62046.1"/>
    <property type="molecule type" value="Genomic_DNA"/>
</dbReference>
<dbReference type="GO" id="GO:0032993">
    <property type="term" value="C:protein-DNA complex"/>
    <property type="evidence" value="ECO:0007669"/>
    <property type="project" value="TreeGrafter"/>
</dbReference>
<evidence type="ECO:0000256" key="4">
    <source>
        <dbReference type="ARBA" id="ARBA00023163"/>
    </source>
</evidence>
<dbReference type="InterPro" id="IPR036390">
    <property type="entry name" value="WH_DNA-bd_sf"/>
</dbReference>
<dbReference type="GO" id="GO:0003700">
    <property type="term" value="F:DNA-binding transcription factor activity"/>
    <property type="evidence" value="ECO:0007669"/>
    <property type="project" value="InterPro"/>
</dbReference>
<dbReference type="GO" id="GO:0003677">
    <property type="term" value="F:DNA binding"/>
    <property type="evidence" value="ECO:0007669"/>
    <property type="project" value="UniProtKB-KW"/>
</dbReference>
<evidence type="ECO:0000313" key="6">
    <source>
        <dbReference type="EMBL" id="BAB62046.1"/>
    </source>
</evidence>
<reference evidence="6" key="1">
    <citation type="submission" date="1996-05" db="EMBL/GenBank/DDBJ databases">
        <title>Aniline degradation in Pseudomonas putida UCC22(pTDN1): Initial characterization of its conversion to catechol.</title>
        <authorList>
            <person name="Fukumori F."/>
            <person name="Saint C.P."/>
        </authorList>
    </citation>
    <scope>NUCLEOTIDE SEQUENCE</scope>
    <source>
        <strain evidence="6">UCC22</strain>
        <plasmid evidence="6">pTDN1</plasmid>
    </source>
</reference>
<keyword evidence="4" id="KW-0804">Transcription</keyword>
<dbReference type="FunFam" id="1.10.10.10:FF:000001">
    <property type="entry name" value="LysR family transcriptional regulator"/>
    <property type="match status" value="1"/>
</dbReference>
<dbReference type="InterPro" id="IPR036388">
    <property type="entry name" value="WH-like_DNA-bd_sf"/>
</dbReference>
<protein>
    <submittedName>
        <fullName evidence="6">Orf2 protein</fullName>
    </submittedName>
</protein>
<dbReference type="PANTHER" id="PTHR30346">
    <property type="entry name" value="TRANSCRIPTIONAL DUAL REGULATOR HCAR-RELATED"/>
    <property type="match status" value="1"/>
</dbReference>
<dbReference type="PROSITE" id="PS50931">
    <property type="entry name" value="HTH_LYSR"/>
    <property type="match status" value="1"/>
</dbReference>